<reference evidence="2" key="1">
    <citation type="submission" date="2023-06" db="EMBL/GenBank/DDBJ databases">
        <title>Black Yeasts Isolated from many extreme environments.</title>
        <authorList>
            <person name="Coleine C."/>
            <person name="Stajich J.E."/>
            <person name="Selbmann L."/>
        </authorList>
    </citation>
    <scope>NUCLEOTIDE SEQUENCE</scope>
    <source>
        <strain evidence="2">CCFEE 5200</strain>
    </source>
</reference>
<dbReference type="EMBL" id="JAUJLE010000039">
    <property type="protein sequence ID" value="KAK0999724.1"/>
    <property type="molecule type" value="Genomic_DNA"/>
</dbReference>
<evidence type="ECO:0000259" key="1">
    <source>
        <dbReference type="Pfam" id="PF06985"/>
    </source>
</evidence>
<dbReference type="AlphaFoldDB" id="A0AAN6KTG2"/>
<gene>
    <name evidence="2" type="ORF">LTR91_006006</name>
</gene>
<organism evidence="2 3">
    <name type="scientific">Friedmanniomyces endolithicus</name>
    <dbReference type="NCBI Taxonomy" id="329885"/>
    <lineage>
        <taxon>Eukaryota</taxon>
        <taxon>Fungi</taxon>
        <taxon>Dikarya</taxon>
        <taxon>Ascomycota</taxon>
        <taxon>Pezizomycotina</taxon>
        <taxon>Dothideomycetes</taxon>
        <taxon>Dothideomycetidae</taxon>
        <taxon>Mycosphaerellales</taxon>
        <taxon>Teratosphaeriaceae</taxon>
        <taxon>Friedmanniomyces</taxon>
    </lineage>
</organism>
<dbReference type="PANTHER" id="PTHR10622">
    <property type="entry name" value="HET DOMAIN-CONTAINING PROTEIN"/>
    <property type="match status" value="1"/>
</dbReference>
<evidence type="ECO:0000313" key="2">
    <source>
        <dbReference type="EMBL" id="KAK0999724.1"/>
    </source>
</evidence>
<proteinExistence type="predicted"/>
<dbReference type="PANTHER" id="PTHR10622:SF10">
    <property type="entry name" value="HET DOMAIN-CONTAINING PROTEIN"/>
    <property type="match status" value="1"/>
</dbReference>
<dbReference type="Proteomes" id="UP001175353">
    <property type="component" value="Unassembled WGS sequence"/>
</dbReference>
<dbReference type="Pfam" id="PF06985">
    <property type="entry name" value="HET"/>
    <property type="match status" value="1"/>
</dbReference>
<dbReference type="InterPro" id="IPR010730">
    <property type="entry name" value="HET"/>
</dbReference>
<sequence length="467" mass="53378">MRLVNTTTLELVEHLNPPSYAILSHRWGDKEVSFKDYCLVRKDAQYTDQQRVERPWLEERAELSREIRARPGFTKIVDFCAIAKEGGESWAWIDTCCIDKRSSSELSESINSLSDVPFANTRDDHWWTVFSKSEWFLRGWTLQELLAPCRLVFYDQQWSEISAFVKNVSIRRHEVSFVERLASITRIPRDILFFTGGLHSHSVAARMSWAARRSLTREEDVAYCLLGVFNINMPLLYGEGAMAFVRLQREIIAQTYDQSILTWSTTCQYDSCETQTGPLCSSTGNLAPHPMYFQHCGDVNRSYSRYLNHRKNLETRHSVTNKGLELSVMAARIASRVTLYGMHGQFDIHLLRLQCWRSRGPSLPCTVALACDASPSNHIGPLRAAFRALTCDFLSDLSKCSPADLLRYGEKLRVHTADGNVEMLGSFSWKLTQFISLWSSSSSSRLNLTTMLTSAAFRVMVRADEQF</sequence>
<protein>
    <recommendedName>
        <fullName evidence="1">Heterokaryon incompatibility domain-containing protein</fullName>
    </recommendedName>
</protein>
<keyword evidence="3" id="KW-1185">Reference proteome</keyword>
<name>A0AAN6KTG2_9PEZI</name>
<evidence type="ECO:0000313" key="3">
    <source>
        <dbReference type="Proteomes" id="UP001175353"/>
    </source>
</evidence>
<comment type="caution">
    <text evidence="2">The sequence shown here is derived from an EMBL/GenBank/DDBJ whole genome shotgun (WGS) entry which is preliminary data.</text>
</comment>
<accession>A0AAN6KTG2</accession>
<feature type="domain" description="Heterokaryon incompatibility" evidence="1">
    <location>
        <begin position="20"/>
        <end position="116"/>
    </location>
</feature>